<evidence type="ECO:0000313" key="6">
    <source>
        <dbReference type="Proteomes" id="UP000549695"/>
    </source>
</evidence>
<dbReference type="Pfam" id="PF01590">
    <property type="entry name" value="GAF"/>
    <property type="match status" value="1"/>
</dbReference>
<dbReference type="GO" id="GO:0000160">
    <property type="term" value="P:phosphorelay signal transduction system"/>
    <property type="evidence" value="ECO:0007669"/>
    <property type="project" value="InterPro"/>
</dbReference>
<dbReference type="RefSeq" id="WP_312888709.1">
    <property type="nucleotide sequence ID" value="NZ_BAAAJZ010000003.1"/>
</dbReference>
<dbReference type="EMBL" id="JACCCZ010000001">
    <property type="protein sequence ID" value="NYG03162.1"/>
    <property type="molecule type" value="Genomic_DNA"/>
</dbReference>
<proteinExistence type="predicted"/>
<sequence>MAAQHADRRVYEQARDAVLGGSPGARGAGVRPEVRASWARSLAAAVDPERARPPHDYDRAELTDRRAAHPLASVLPVLRDTLTDAAEQARHMMIVTDGKGRILWREGARAVLTRAERVDLVEGTRWSEDTVGTNAMGTALAGAAPVRIHSAEHLVSAYHPWTCAAAPVRDPATGRVVGTVDVTGPEESFHPTTLALVTAAARLAEHRLLAIAEAHDRRLREEYWPHLTRLGGTPGALLSAHGRVLAASPGSEFPERIALPDGGDRVVVDGVAVGGVPLGGGPVAGVLEPLGEGWLLRLPPGGPVRTALTLPLLGARTPVVARRDGRPVRLGLRHAEVLALLALHPEGLTADQLAAALYGDGGRAITVRAEVHRLRRAVGEDTVRTQPYRLVADVDADFLRLRAALREGRIRDAAAEAARGPLLPTSDAPEVRRAREQLAVAVRSALLRADDPDALWTLVRAGRGDGTDDEELRHRLRALLPSSDPRHDELG</sequence>
<dbReference type="InterPro" id="IPR029016">
    <property type="entry name" value="GAF-like_dom_sf"/>
</dbReference>
<dbReference type="Gene3D" id="3.30.450.40">
    <property type="match status" value="1"/>
</dbReference>
<dbReference type="SMART" id="SM00862">
    <property type="entry name" value="Trans_reg_C"/>
    <property type="match status" value="1"/>
</dbReference>
<keyword evidence="3" id="KW-0804">Transcription</keyword>
<name>A0A852WCQ5_PSEA5</name>
<accession>A0A852WCQ5</accession>
<keyword evidence="1" id="KW-0805">Transcription regulation</keyword>
<keyword evidence="2" id="KW-0238">DNA-binding</keyword>
<comment type="caution">
    <text evidence="5">The sequence shown here is derived from an EMBL/GenBank/DDBJ whole genome shotgun (WGS) entry which is preliminary data.</text>
</comment>
<dbReference type="InterPro" id="IPR003018">
    <property type="entry name" value="GAF"/>
</dbReference>
<dbReference type="InterPro" id="IPR001867">
    <property type="entry name" value="OmpR/PhoB-type_DNA-bd"/>
</dbReference>
<dbReference type="GO" id="GO:0003677">
    <property type="term" value="F:DNA binding"/>
    <property type="evidence" value="ECO:0007669"/>
    <property type="project" value="UniProtKB-KW"/>
</dbReference>
<dbReference type="Gene3D" id="1.10.10.10">
    <property type="entry name" value="Winged helix-like DNA-binding domain superfamily/Winged helix DNA-binding domain"/>
    <property type="match status" value="1"/>
</dbReference>
<organism evidence="5 6">
    <name type="scientific">Pseudonocardia alni</name>
    <name type="common">Amycolata alni</name>
    <dbReference type="NCBI Taxonomy" id="33907"/>
    <lineage>
        <taxon>Bacteria</taxon>
        <taxon>Bacillati</taxon>
        <taxon>Actinomycetota</taxon>
        <taxon>Actinomycetes</taxon>
        <taxon>Pseudonocardiales</taxon>
        <taxon>Pseudonocardiaceae</taxon>
        <taxon>Pseudonocardia</taxon>
    </lineage>
</organism>
<reference evidence="5 6" key="1">
    <citation type="submission" date="2020-07" db="EMBL/GenBank/DDBJ databases">
        <title>Sequencing the genomes of 1000 actinobacteria strains.</title>
        <authorList>
            <person name="Klenk H.-P."/>
        </authorList>
    </citation>
    <scope>NUCLEOTIDE SEQUENCE [LARGE SCALE GENOMIC DNA]</scope>
    <source>
        <strain evidence="5 6">DSM 44749</strain>
    </source>
</reference>
<evidence type="ECO:0000259" key="4">
    <source>
        <dbReference type="SMART" id="SM00862"/>
    </source>
</evidence>
<evidence type="ECO:0000256" key="2">
    <source>
        <dbReference type="ARBA" id="ARBA00023125"/>
    </source>
</evidence>
<dbReference type="SUPFAM" id="SSF46894">
    <property type="entry name" value="C-terminal effector domain of the bipartite response regulators"/>
    <property type="match status" value="1"/>
</dbReference>
<dbReference type="GeneID" id="98053164"/>
<dbReference type="InterPro" id="IPR016032">
    <property type="entry name" value="Sig_transdc_resp-reg_C-effctor"/>
</dbReference>
<dbReference type="AlphaFoldDB" id="A0A852WCQ5"/>
<keyword evidence="6" id="KW-1185">Reference proteome</keyword>
<dbReference type="InterPro" id="IPR036388">
    <property type="entry name" value="WH-like_DNA-bd_sf"/>
</dbReference>
<gene>
    <name evidence="5" type="ORF">HDA37_003447</name>
</gene>
<dbReference type="Proteomes" id="UP000549695">
    <property type="component" value="Unassembled WGS sequence"/>
</dbReference>
<dbReference type="GO" id="GO:0006355">
    <property type="term" value="P:regulation of DNA-templated transcription"/>
    <property type="evidence" value="ECO:0007669"/>
    <property type="project" value="InterPro"/>
</dbReference>
<protein>
    <recommendedName>
        <fullName evidence="4">OmpR/PhoB-type domain-containing protein</fullName>
    </recommendedName>
</protein>
<evidence type="ECO:0000256" key="1">
    <source>
        <dbReference type="ARBA" id="ARBA00023015"/>
    </source>
</evidence>
<feature type="domain" description="OmpR/PhoB-type" evidence="4">
    <location>
        <begin position="325"/>
        <end position="390"/>
    </location>
</feature>
<evidence type="ECO:0000256" key="3">
    <source>
        <dbReference type="ARBA" id="ARBA00023163"/>
    </source>
</evidence>
<evidence type="ECO:0000313" key="5">
    <source>
        <dbReference type="EMBL" id="NYG03162.1"/>
    </source>
</evidence>